<accession>A0A2V2N6K0</accession>
<evidence type="ECO:0000313" key="1">
    <source>
        <dbReference type="EMBL" id="PWR72118.1"/>
    </source>
</evidence>
<dbReference type="Proteomes" id="UP000245657">
    <property type="component" value="Unassembled WGS sequence"/>
</dbReference>
<name>A0A2V2N6K0_9EURY</name>
<organism evidence="1 2">
    <name type="scientific">Methanospirillum lacunae</name>
    <dbReference type="NCBI Taxonomy" id="668570"/>
    <lineage>
        <taxon>Archaea</taxon>
        <taxon>Methanobacteriati</taxon>
        <taxon>Methanobacteriota</taxon>
        <taxon>Stenosarchaea group</taxon>
        <taxon>Methanomicrobia</taxon>
        <taxon>Methanomicrobiales</taxon>
        <taxon>Methanospirillaceae</taxon>
        <taxon>Methanospirillum</taxon>
    </lineage>
</organism>
<comment type="caution">
    <text evidence="1">The sequence shown here is derived from an EMBL/GenBank/DDBJ whole genome shotgun (WGS) entry which is preliminary data.</text>
</comment>
<dbReference type="OrthoDB" id="8127at2157"/>
<sequence>MRKSVEDLIHLMEFTRMYQDLGLHAPGWNSLDTIICHAKAFFCNNDSFPVIESQIPDLELFTDPLIEQVLYNLFENTVRHGKGATKIVLSWVEHTE</sequence>
<dbReference type="EMBL" id="QGMY01000007">
    <property type="protein sequence ID" value="PWR72118.1"/>
    <property type="molecule type" value="Genomic_DNA"/>
</dbReference>
<gene>
    <name evidence="1" type="ORF">DK846_09010</name>
</gene>
<reference evidence="1 2" key="1">
    <citation type="submission" date="2018-05" db="EMBL/GenBank/DDBJ databases">
        <title>Draft genome of Methanospirillum lacunae Ki8-1.</title>
        <authorList>
            <person name="Dueholm M.S."/>
            <person name="Nielsen P.H."/>
            <person name="Bakmann L.F."/>
            <person name="Otzen D.E."/>
        </authorList>
    </citation>
    <scope>NUCLEOTIDE SEQUENCE [LARGE SCALE GENOMIC DNA]</scope>
    <source>
        <strain evidence="1 2">Ki8-1</strain>
    </source>
</reference>
<keyword evidence="2" id="KW-1185">Reference proteome</keyword>
<evidence type="ECO:0008006" key="3">
    <source>
        <dbReference type="Google" id="ProtNLM"/>
    </source>
</evidence>
<proteinExistence type="predicted"/>
<dbReference type="GeneID" id="97548014"/>
<dbReference type="RefSeq" id="WP_109968608.1">
    <property type="nucleotide sequence ID" value="NZ_CP176093.1"/>
</dbReference>
<dbReference type="AlphaFoldDB" id="A0A2V2N6K0"/>
<protein>
    <recommendedName>
        <fullName evidence="3">Histidine kinase</fullName>
    </recommendedName>
</protein>
<evidence type="ECO:0000313" key="2">
    <source>
        <dbReference type="Proteomes" id="UP000245657"/>
    </source>
</evidence>